<feature type="transmembrane region" description="Helical" evidence="8">
    <location>
        <begin position="665"/>
        <end position="684"/>
    </location>
</feature>
<feature type="transmembrane region" description="Helical" evidence="8">
    <location>
        <begin position="728"/>
        <end position="746"/>
    </location>
</feature>
<keyword evidence="4" id="KW-0813">Transport</keyword>
<evidence type="ECO:0000256" key="3">
    <source>
        <dbReference type="ARBA" id="ARBA00022692"/>
    </source>
</evidence>
<keyword evidence="5 8" id="KW-1133">Transmembrane helix</keyword>
<proteinExistence type="inferred from homology"/>
<feature type="transmembrane region" description="Helical" evidence="8">
    <location>
        <begin position="407"/>
        <end position="428"/>
    </location>
</feature>
<dbReference type="GO" id="GO:0022857">
    <property type="term" value="F:transmembrane transporter activity"/>
    <property type="evidence" value="ECO:0007669"/>
    <property type="project" value="InterPro"/>
</dbReference>
<feature type="transmembrane region" description="Helical" evidence="8">
    <location>
        <begin position="440"/>
        <end position="459"/>
    </location>
</feature>
<feature type="transmembrane region" description="Helical" evidence="8">
    <location>
        <begin position="188"/>
        <end position="210"/>
    </location>
</feature>
<evidence type="ECO:0000256" key="2">
    <source>
        <dbReference type="ARBA" id="ARBA00005982"/>
    </source>
</evidence>
<protein>
    <submittedName>
        <fullName evidence="10">Uncharacterized protein</fullName>
    </submittedName>
</protein>
<dbReference type="SUPFAM" id="SSF103473">
    <property type="entry name" value="MFS general substrate transporter"/>
    <property type="match status" value="1"/>
</dbReference>
<dbReference type="Proteomes" id="UP000887575">
    <property type="component" value="Unassembled WGS sequence"/>
</dbReference>
<keyword evidence="4" id="KW-0571">Peptide transport</keyword>
<feature type="transmembrane region" description="Helical" evidence="8">
    <location>
        <begin position="359"/>
        <end position="377"/>
    </location>
</feature>
<feature type="region of interest" description="Disordered" evidence="7">
    <location>
        <begin position="247"/>
        <end position="329"/>
    </location>
</feature>
<feature type="compositionally biased region" description="Basic and acidic residues" evidence="7">
    <location>
        <begin position="293"/>
        <end position="306"/>
    </location>
</feature>
<dbReference type="AlphaFoldDB" id="A0AAF3J3N1"/>
<evidence type="ECO:0000256" key="4">
    <source>
        <dbReference type="ARBA" id="ARBA00022856"/>
    </source>
</evidence>
<evidence type="ECO:0000256" key="8">
    <source>
        <dbReference type="SAM" id="Phobius"/>
    </source>
</evidence>
<evidence type="ECO:0000256" key="7">
    <source>
        <dbReference type="SAM" id="MobiDB-lite"/>
    </source>
</evidence>
<evidence type="ECO:0000256" key="6">
    <source>
        <dbReference type="ARBA" id="ARBA00023136"/>
    </source>
</evidence>
<feature type="transmembrane region" description="Helical" evidence="8">
    <location>
        <begin position="148"/>
        <end position="168"/>
    </location>
</feature>
<feature type="transmembrane region" description="Helical" evidence="8">
    <location>
        <begin position="79"/>
        <end position="108"/>
    </location>
</feature>
<dbReference type="Gene3D" id="1.20.1250.20">
    <property type="entry name" value="MFS general substrate transporter like domains"/>
    <property type="match status" value="2"/>
</dbReference>
<dbReference type="GO" id="GO:0016020">
    <property type="term" value="C:membrane"/>
    <property type="evidence" value="ECO:0007669"/>
    <property type="project" value="UniProtKB-SubCell"/>
</dbReference>
<dbReference type="GO" id="GO:0015833">
    <property type="term" value="P:peptide transport"/>
    <property type="evidence" value="ECO:0007669"/>
    <property type="project" value="UniProtKB-KW"/>
</dbReference>
<feature type="transmembrane region" description="Helical" evidence="8">
    <location>
        <begin position="114"/>
        <end position="136"/>
    </location>
</feature>
<name>A0AAF3J3N1_9BILA</name>
<feature type="compositionally biased region" description="Polar residues" evidence="7">
    <location>
        <begin position="307"/>
        <end position="317"/>
    </location>
</feature>
<feature type="compositionally biased region" description="Basic and acidic residues" evidence="7">
    <location>
        <begin position="771"/>
        <end position="780"/>
    </location>
</feature>
<keyword evidence="6 8" id="KW-0472">Membrane</keyword>
<feature type="compositionally biased region" description="Basic and acidic residues" evidence="7">
    <location>
        <begin position="318"/>
        <end position="329"/>
    </location>
</feature>
<dbReference type="PANTHER" id="PTHR11654">
    <property type="entry name" value="OLIGOPEPTIDE TRANSPORTER-RELATED"/>
    <property type="match status" value="1"/>
</dbReference>
<feature type="transmembrane region" description="Helical" evidence="8">
    <location>
        <begin position="696"/>
        <end position="716"/>
    </location>
</feature>
<evidence type="ECO:0000256" key="1">
    <source>
        <dbReference type="ARBA" id="ARBA00004141"/>
    </source>
</evidence>
<organism evidence="9 10">
    <name type="scientific">Mesorhabditis belari</name>
    <dbReference type="NCBI Taxonomy" id="2138241"/>
    <lineage>
        <taxon>Eukaryota</taxon>
        <taxon>Metazoa</taxon>
        <taxon>Ecdysozoa</taxon>
        <taxon>Nematoda</taxon>
        <taxon>Chromadorea</taxon>
        <taxon>Rhabditida</taxon>
        <taxon>Rhabditina</taxon>
        <taxon>Rhabditomorpha</taxon>
        <taxon>Rhabditoidea</taxon>
        <taxon>Rhabditidae</taxon>
        <taxon>Mesorhabditinae</taxon>
        <taxon>Mesorhabditis</taxon>
    </lineage>
</organism>
<evidence type="ECO:0000313" key="9">
    <source>
        <dbReference type="Proteomes" id="UP000887575"/>
    </source>
</evidence>
<keyword evidence="4" id="KW-0653">Protein transport</keyword>
<keyword evidence="3 8" id="KW-0812">Transmembrane</keyword>
<sequence length="811" mass="91035">MGILESLMAFPYQVWFILGNEFCERFSFYGMRSLLYIYFKREHGMPSHISRAIQHAFNGVAYLTPLLGAVMADSCFGKYYVILVGSIFYVLGHVSLSAGALPFFGLVVRQVFDYVGLLTIAVSTGGIKPCVAAFGADQIPPEKAEARSAFFSYFYMAINAGSVLSMFLTPQLRDISCAGSTTCYPLAFGVPGILMLVALILFVCGTCWYVRKPPARENLAFTIIGCITLGLSRKICGKKPLVLEEDDDPDEALRVSSTSSYSDREIGPRMMVGAGPKAKLESKTKSNLQSLADPRRFSGKAERAESAQRSIGITGNNDEPKKTDKKRMEQTKEVLRKRCQWLDGAAPNYSEMQIWGVKCLLSILWVIWPLCFFWFLYDQQSTTWVDQATHMNGKIGHFYVNPETMQMFNAVFIIIYVPVCKYFVYPLCEKVIRLTFLRKLGIGLVMAAFGFFISGYLQLAIDYNATIRPDDGHVFVQRIGSGPNLTLYNYKNTTEEVFITKRRRQTLPGRYVLDPDAQNSTIELALERDEPKTLQAYVFALEAGRLNSLQYNFAQTQELHETRVILFPSFDIAASNWTYYVKGHLLKGTIKNGTIIDLKHTFWDTLEYTIIMGPNCTEGFKCKYRATVENLAGPVHVLYVEKSGVEIVQVMAPFALHVMWQLPQILTITFGEVWLSVTGLEFVYDQSPPFMKSMMQAIWTLTISIGNILEVIWSMINPLAGKAAIEAFVYGGIIIVVTGIYVVLACRYQYIEGFPTVEVAEEEDEAIGGDESSKTEEAKKLLGPKGKKANKPETSQESTIVEEKKTKKKSQ</sequence>
<evidence type="ECO:0000313" key="10">
    <source>
        <dbReference type="WBParaSite" id="MBELARI_LOCUS14172"/>
    </source>
</evidence>
<comment type="subcellular location">
    <subcellularLocation>
        <location evidence="1">Membrane</location>
        <topology evidence="1">Multi-pass membrane protein</topology>
    </subcellularLocation>
</comment>
<dbReference type="WBParaSite" id="MBELARI_LOCUS14172">
    <property type="protein sequence ID" value="MBELARI_LOCUS14172"/>
    <property type="gene ID" value="MBELARI_LOCUS14172"/>
</dbReference>
<reference evidence="10" key="1">
    <citation type="submission" date="2024-02" db="UniProtKB">
        <authorList>
            <consortium name="WormBaseParasite"/>
        </authorList>
    </citation>
    <scope>IDENTIFICATION</scope>
</reference>
<keyword evidence="9" id="KW-1185">Reference proteome</keyword>
<feature type="region of interest" description="Disordered" evidence="7">
    <location>
        <begin position="762"/>
        <end position="811"/>
    </location>
</feature>
<accession>A0AAF3J3N1</accession>
<dbReference type="Pfam" id="PF00854">
    <property type="entry name" value="PTR2"/>
    <property type="match status" value="2"/>
</dbReference>
<evidence type="ECO:0000256" key="5">
    <source>
        <dbReference type="ARBA" id="ARBA00022989"/>
    </source>
</evidence>
<comment type="similarity">
    <text evidence="2">Belongs to the major facilitator superfamily. Proton-dependent oligopeptide transporter (POT/PTR) (TC 2.A.17) family.</text>
</comment>
<dbReference type="InterPro" id="IPR000109">
    <property type="entry name" value="POT_fam"/>
</dbReference>
<dbReference type="InterPro" id="IPR036259">
    <property type="entry name" value="MFS_trans_sf"/>
</dbReference>